<evidence type="ECO:0000256" key="1">
    <source>
        <dbReference type="SAM" id="MobiDB-lite"/>
    </source>
</evidence>
<sequence length="118" mass="11637">MAFTPRGGAPRGRGGFGDRGGRGAAEVRASVPASDDQFLTIYTGGFGDRGGRGGGRGGFASRGGDRGGRGGGRGRGAPRGGARGGRGGAGAGARGGQKAIVEPHRHEGVYIARGKEDM</sequence>
<name>A0A9N8PH03_9PEZI</name>
<proteinExistence type="predicted"/>
<reference evidence="2" key="1">
    <citation type="submission" date="2020-06" db="EMBL/GenBank/DDBJ databases">
        <authorList>
            <person name="Onetto C."/>
        </authorList>
    </citation>
    <scope>NUCLEOTIDE SEQUENCE</scope>
</reference>
<gene>
    <name evidence="2" type="ORF">AWRI4619_LOCUS9115</name>
</gene>
<feature type="compositionally biased region" description="Gly residues" evidence="1">
    <location>
        <begin position="69"/>
        <end position="95"/>
    </location>
</feature>
<keyword evidence="3" id="KW-1185">Reference proteome</keyword>
<evidence type="ECO:0000313" key="3">
    <source>
        <dbReference type="Proteomes" id="UP000716446"/>
    </source>
</evidence>
<feature type="compositionally biased region" description="Gly residues" evidence="1">
    <location>
        <begin position="44"/>
        <end position="61"/>
    </location>
</feature>
<feature type="region of interest" description="Disordered" evidence="1">
    <location>
        <begin position="1"/>
        <end position="118"/>
    </location>
</feature>
<dbReference type="Proteomes" id="UP000716446">
    <property type="component" value="Unassembled WGS sequence"/>
</dbReference>
<dbReference type="Gene3D" id="3.30.200.20">
    <property type="entry name" value="Phosphorylase Kinase, domain 1"/>
    <property type="match status" value="1"/>
</dbReference>
<dbReference type="AlphaFoldDB" id="A0A9N8PH03"/>
<feature type="compositionally biased region" description="Basic and acidic residues" evidence="1">
    <location>
        <begin position="101"/>
        <end position="118"/>
    </location>
</feature>
<comment type="caution">
    <text evidence="2">The sequence shown here is derived from an EMBL/GenBank/DDBJ whole genome shotgun (WGS) entry which is preliminary data.</text>
</comment>
<protein>
    <submittedName>
        <fullName evidence="2">Uncharacterized protein</fullName>
    </submittedName>
</protein>
<evidence type="ECO:0000313" key="2">
    <source>
        <dbReference type="EMBL" id="CAD0095916.1"/>
    </source>
</evidence>
<organism evidence="2 3">
    <name type="scientific">Aureobasidium vineae</name>
    <dbReference type="NCBI Taxonomy" id="2773715"/>
    <lineage>
        <taxon>Eukaryota</taxon>
        <taxon>Fungi</taxon>
        <taxon>Dikarya</taxon>
        <taxon>Ascomycota</taxon>
        <taxon>Pezizomycotina</taxon>
        <taxon>Dothideomycetes</taxon>
        <taxon>Dothideomycetidae</taxon>
        <taxon>Dothideales</taxon>
        <taxon>Saccotheciaceae</taxon>
        <taxon>Aureobasidium</taxon>
    </lineage>
</organism>
<dbReference type="EMBL" id="CAIJEN010000016">
    <property type="protein sequence ID" value="CAD0095916.1"/>
    <property type="molecule type" value="Genomic_DNA"/>
</dbReference>
<feature type="compositionally biased region" description="Gly residues" evidence="1">
    <location>
        <begin position="9"/>
        <end position="18"/>
    </location>
</feature>
<accession>A0A9N8PH03</accession>